<dbReference type="AlphaFoldDB" id="A0A6G1LKM6"/>
<evidence type="ECO:0000313" key="1">
    <source>
        <dbReference type="EMBL" id="KAF2773457.1"/>
    </source>
</evidence>
<keyword evidence="2" id="KW-1185">Reference proteome</keyword>
<reference evidence="1" key="1">
    <citation type="journal article" date="2020" name="Stud. Mycol.">
        <title>101 Dothideomycetes genomes: a test case for predicting lifestyles and emergence of pathogens.</title>
        <authorList>
            <person name="Haridas S."/>
            <person name="Albert R."/>
            <person name="Binder M."/>
            <person name="Bloem J."/>
            <person name="Labutti K."/>
            <person name="Salamov A."/>
            <person name="Andreopoulos B."/>
            <person name="Baker S."/>
            <person name="Barry K."/>
            <person name="Bills G."/>
            <person name="Bluhm B."/>
            <person name="Cannon C."/>
            <person name="Castanera R."/>
            <person name="Culley D."/>
            <person name="Daum C."/>
            <person name="Ezra D."/>
            <person name="Gonzalez J."/>
            <person name="Henrissat B."/>
            <person name="Kuo A."/>
            <person name="Liang C."/>
            <person name="Lipzen A."/>
            <person name="Lutzoni F."/>
            <person name="Magnuson J."/>
            <person name="Mondo S."/>
            <person name="Nolan M."/>
            <person name="Ohm R."/>
            <person name="Pangilinan J."/>
            <person name="Park H.-J."/>
            <person name="Ramirez L."/>
            <person name="Alfaro M."/>
            <person name="Sun H."/>
            <person name="Tritt A."/>
            <person name="Yoshinaga Y."/>
            <person name="Zwiers L.-H."/>
            <person name="Turgeon B."/>
            <person name="Goodwin S."/>
            <person name="Spatafora J."/>
            <person name="Crous P."/>
            <person name="Grigoriev I."/>
        </authorList>
    </citation>
    <scope>NUCLEOTIDE SEQUENCE</scope>
    <source>
        <strain evidence="1">CBS 116005</strain>
    </source>
</reference>
<dbReference type="OrthoDB" id="2014201at2759"/>
<dbReference type="InterPro" id="IPR050587">
    <property type="entry name" value="GNT1/Glycosyltrans_8"/>
</dbReference>
<dbReference type="Gene3D" id="3.90.550.10">
    <property type="entry name" value="Spore Coat Polysaccharide Biosynthesis Protein SpsA, Chain A"/>
    <property type="match status" value="1"/>
</dbReference>
<name>A0A6G1LKM6_9PEZI</name>
<dbReference type="Proteomes" id="UP000799436">
    <property type="component" value="Unassembled WGS sequence"/>
</dbReference>
<proteinExistence type="predicted"/>
<organism evidence="1 2">
    <name type="scientific">Teratosphaeria nubilosa</name>
    <dbReference type="NCBI Taxonomy" id="161662"/>
    <lineage>
        <taxon>Eukaryota</taxon>
        <taxon>Fungi</taxon>
        <taxon>Dikarya</taxon>
        <taxon>Ascomycota</taxon>
        <taxon>Pezizomycotina</taxon>
        <taxon>Dothideomycetes</taxon>
        <taxon>Dothideomycetidae</taxon>
        <taxon>Mycosphaerellales</taxon>
        <taxon>Teratosphaeriaceae</taxon>
        <taxon>Teratosphaeria</taxon>
    </lineage>
</organism>
<protein>
    <submittedName>
        <fullName evidence="1">Nucleotide-diphospho-sugar transferase</fullName>
    </submittedName>
</protein>
<sequence length="418" mass="47582">MVHPSKRTPSCIGQTHPPQLPWSALSYPTNSHLHQPNHPILLQSFDHLQCRRSTIPIPIFGPAMNWPELRERIFCIAIGCIATSTLFLVGRLYHDDVALSLLSKASAWIPETMHSTAKLPSIPLNTQNSNDTPAHDGYAFATFLGPRHIPAKERVLAGHEDPYFVGARILAYQLLHAPDTKSNIPFVVLVPHGVDEEKKRRLQADGAIVQEVDRVDPGNVVTTQERWVDVIDKFRLWQMTQFERIAFLDADVVLLKRIDKLFDDPAAELQATAQEGNDWEANVLPSHYVLAGSAGTAPNHDWPPEYPFPWYMNAGVFVLRPDLKLFDYYMSLMHLPDLPFDPLFPEQNLLFYAHRGDGPMPWRQIDSKWVTHKTTVKDIKGGVHIAHEHFWEPQHKSVGAFLMGKKKEMEKFWAERDA</sequence>
<keyword evidence="1" id="KW-0808">Transferase</keyword>
<dbReference type="EMBL" id="ML995811">
    <property type="protein sequence ID" value="KAF2773457.1"/>
    <property type="molecule type" value="Genomic_DNA"/>
</dbReference>
<dbReference type="SUPFAM" id="SSF53448">
    <property type="entry name" value="Nucleotide-diphospho-sugar transferases"/>
    <property type="match status" value="1"/>
</dbReference>
<gene>
    <name evidence="1" type="ORF">EJ03DRAFT_323951</name>
</gene>
<dbReference type="PANTHER" id="PTHR11183">
    <property type="entry name" value="GLYCOGENIN SUBFAMILY MEMBER"/>
    <property type="match status" value="1"/>
</dbReference>
<dbReference type="GO" id="GO:0016740">
    <property type="term" value="F:transferase activity"/>
    <property type="evidence" value="ECO:0007669"/>
    <property type="project" value="UniProtKB-KW"/>
</dbReference>
<dbReference type="InterPro" id="IPR029044">
    <property type="entry name" value="Nucleotide-diphossugar_trans"/>
</dbReference>
<evidence type="ECO:0000313" key="2">
    <source>
        <dbReference type="Proteomes" id="UP000799436"/>
    </source>
</evidence>
<accession>A0A6G1LKM6</accession>